<evidence type="ECO:0000313" key="2">
    <source>
        <dbReference type="Proteomes" id="UP001500266"/>
    </source>
</evidence>
<keyword evidence="2" id="KW-1185">Reference proteome</keyword>
<dbReference type="EMBL" id="BAABDO010000019">
    <property type="protein sequence ID" value="GAA4135811.1"/>
    <property type="molecule type" value="Genomic_DNA"/>
</dbReference>
<protein>
    <recommendedName>
        <fullName evidence="3">HEAT repeat domain-containing protein</fullName>
    </recommendedName>
</protein>
<gene>
    <name evidence="1" type="ORF">GCM10022416_18830</name>
</gene>
<dbReference type="Gene3D" id="1.25.10.10">
    <property type="entry name" value="Leucine-rich Repeat Variant"/>
    <property type="match status" value="1"/>
</dbReference>
<comment type="caution">
    <text evidence="1">The sequence shown here is derived from an EMBL/GenBank/DDBJ whole genome shotgun (WGS) entry which is preliminary data.</text>
</comment>
<evidence type="ECO:0000313" key="1">
    <source>
        <dbReference type="EMBL" id="GAA4135811.1"/>
    </source>
</evidence>
<dbReference type="InterPro" id="IPR011989">
    <property type="entry name" value="ARM-like"/>
</dbReference>
<dbReference type="Proteomes" id="UP001500266">
    <property type="component" value="Unassembled WGS sequence"/>
</dbReference>
<accession>A0ABP7YGA5</accession>
<reference evidence="2" key="1">
    <citation type="journal article" date="2019" name="Int. J. Syst. Evol. Microbiol.">
        <title>The Global Catalogue of Microorganisms (GCM) 10K type strain sequencing project: providing services to taxonomists for standard genome sequencing and annotation.</title>
        <authorList>
            <consortium name="The Broad Institute Genomics Platform"/>
            <consortium name="The Broad Institute Genome Sequencing Center for Infectious Disease"/>
            <person name="Wu L."/>
            <person name="Ma J."/>
        </authorList>
    </citation>
    <scope>NUCLEOTIDE SEQUENCE [LARGE SCALE GENOMIC DNA]</scope>
    <source>
        <strain evidence="2">JCM 17316</strain>
    </source>
</reference>
<organism evidence="1 2">
    <name type="scientific">Actinomadura keratinilytica</name>
    <dbReference type="NCBI Taxonomy" id="547461"/>
    <lineage>
        <taxon>Bacteria</taxon>
        <taxon>Bacillati</taxon>
        <taxon>Actinomycetota</taxon>
        <taxon>Actinomycetes</taxon>
        <taxon>Streptosporangiales</taxon>
        <taxon>Thermomonosporaceae</taxon>
        <taxon>Actinomadura</taxon>
    </lineage>
</organism>
<proteinExistence type="predicted"/>
<dbReference type="SUPFAM" id="SSF48371">
    <property type="entry name" value="ARM repeat"/>
    <property type="match status" value="1"/>
</dbReference>
<name>A0ABP7YGA5_9ACTN</name>
<evidence type="ECO:0008006" key="3">
    <source>
        <dbReference type="Google" id="ProtNLM"/>
    </source>
</evidence>
<dbReference type="RefSeq" id="WP_345019484.1">
    <property type="nucleotide sequence ID" value="NZ_BAABDO010000019.1"/>
</dbReference>
<dbReference type="InterPro" id="IPR016024">
    <property type="entry name" value="ARM-type_fold"/>
</dbReference>
<sequence>MRDTGGGRSADTEAELVGLLTAVQDGRDATAWDLAQRLTEHGTDPDAALRALSAAEPRTWLRLDTALRSWHAYTGAPGVKPPVDANALDVLIAACSNDGRVRQAAVATTAMRTDPRLWPILVIRTADWAAPVRNSARTVLRYALAAARGGGRTSALLKAVGVALRIRGRTRADAIMAMVTEAVRNDAPAVLAEARRLSSPPTRRWAYRLWLDGAVALDALVEAAVRETDIVCRMLCAEAAAQRALAEGDARPLERMLASRNARVQAEALTALVRLGRADRGRDFLASRSALVRATAQWAVRETGADPAELYRSAQASAAELPGLVAGLGECGDARDVERVRPYLRHERPRVRAAAVRAFHRLGGPDEELAVLLTDPSPAVVRAVTRRRVTALPAERLRELLADAARPRHVRQGAFHLLKTRGAWTRVEAALLLLTCDDPVLEQIARADLLAWVHRDSATVYTTPSPQTRERLHALAAQAGPRLGEDGARRLRWLLGRDRS</sequence>